<dbReference type="EMBL" id="CP104064">
    <property type="protein sequence ID" value="WAH37611.1"/>
    <property type="molecule type" value="Genomic_DNA"/>
</dbReference>
<evidence type="ECO:0000313" key="11">
    <source>
        <dbReference type="EMBL" id="WAH37611.1"/>
    </source>
</evidence>
<dbReference type="PANTHER" id="PTHR30578">
    <property type="entry name" value="ELECTRON TRANSPORT COMPLEX PROTEIN RNFD"/>
    <property type="match status" value="1"/>
</dbReference>
<reference evidence="11" key="1">
    <citation type="submission" date="2022-08" db="EMBL/GenBank/DDBJ databases">
        <title>Alicyclobacillus dauci DSM2870, complete genome.</title>
        <authorList>
            <person name="Wang Q."/>
            <person name="Cai R."/>
            <person name="Wang Z."/>
        </authorList>
    </citation>
    <scope>NUCLEOTIDE SEQUENCE</scope>
    <source>
        <strain evidence="11">DSM 28700</strain>
    </source>
</reference>
<keyword evidence="6" id="KW-1278">Translocase</keyword>
<keyword evidence="2" id="KW-0597">Phosphoprotein</keyword>
<evidence type="ECO:0000256" key="8">
    <source>
        <dbReference type="ARBA" id="ARBA00023136"/>
    </source>
</evidence>
<accession>A0ABY6Z5L2</accession>
<protein>
    <submittedName>
        <fullName evidence="11">RnfABCDGE type electron transport complex subunit D</fullName>
    </submittedName>
</protein>
<dbReference type="PANTHER" id="PTHR30578:SF0">
    <property type="entry name" value="ION-TRANSLOCATING OXIDOREDUCTASE COMPLEX SUBUNIT D"/>
    <property type="match status" value="1"/>
</dbReference>
<feature type="transmembrane region" description="Helical" evidence="10">
    <location>
        <begin position="78"/>
        <end position="106"/>
    </location>
</feature>
<evidence type="ECO:0000256" key="9">
    <source>
        <dbReference type="SAM" id="MobiDB-lite"/>
    </source>
</evidence>
<dbReference type="InterPro" id="IPR004338">
    <property type="entry name" value="NqrB/RnfD"/>
</dbReference>
<feature type="transmembrane region" description="Helical" evidence="10">
    <location>
        <begin position="171"/>
        <end position="190"/>
    </location>
</feature>
<evidence type="ECO:0000256" key="4">
    <source>
        <dbReference type="ARBA" id="ARBA00022643"/>
    </source>
</evidence>
<evidence type="ECO:0000313" key="12">
    <source>
        <dbReference type="Proteomes" id="UP001164803"/>
    </source>
</evidence>
<feature type="transmembrane region" description="Helical" evidence="10">
    <location>
        <begin position="47"/>
        <end position="66"/>
    </location>
</feature>
<dbReference type="RefSeq" id="WP_268045116.1">
    <property type="nucleotide sequence ID" value="NZ_CP104064.1"/>
</dbReference>
<gene>
    <name evidence="11" type="ORF">NZD86_03520</name>
</gene>
<proteinExistence type="predicted"/>
<keyword evidence="7 10" id="KW-1133">Transmembrane helix</keyword>
<sequence length="290" mass="31517">MAKHAQKQQRPGGFKKFVGTPKGYVILILVLLMLIGCLHFADARGILNAVIAVATALVIDTFVALLQKRQRLFSDGGVVTALIVALVLSSTVSWYVVVMTTAVAILSKHILKSGRKPWFNPAAFGLLISIYVFPIGESWWGDLSSLPWWAIGILIIVGFLVTSRVNKFPQVFAFMAVYLLIFLGFGELHVASAADAFRNPIINSALFLAFFMMTDPPTSPAKYTQQVGFGVITAIISCGIYLAFGGLSYLLIGLLVANLWKVWIGRKSKAAASPKGAPNPKSRLVREADM</sequence>
<keyword evidence="5 10" id="KW-0812">Transmembrane</keyword>
<feature type="transmembrane region" description="Helical" evidence="10">
    <location>
        <begin position="234"/>
        <end position="260"/>
    </location>
</feature>
<evidence type="ECO:0000256" key="6">
    <source>
        <dbReference type="ARBA" id="ARBA00022967"/>
    </source>
</evidence>
<evidence type="ECO:0000256" key="5">
    <source>
        <dbReference type="ARBA" id="ARBA00022692"/>
    </source>
</evidence>
<dbReference type="Proteomes" id="UP001164803">
    <property type="component" value="Chromosome"/>
</dbReference>
<keyword evidence="12" id="KW-1185">Reference proteome</keyword>
<evidence type="ECO:0000256" key="2">
    <source>
        <dbReference type="ARBA" id="ARBA00022553"/>
    </source>
</evidence>
<keyword evidence="3" id="KW-0285">Flavoprotein</keyword>
<evidence type="ECO:0000256" key="1">
    <source>
        <dbReference type="ARBA" id="ARBA00022448"/>
    </source>
</evidence>
<feature type="transmembrane region" description="Helical" evidence="10">
    <location>
        <begin position="118"/>
        <end position="136"/>
    </location>
</feature>
<name>A0ABY6Z5L2_9BACL</name>
<organism evidence="11 12">
    <name type="scientific">Alicyclobacillus dauci</name>
    <dbReference type="NCBI Taxonomy" id="1475485"/>
    <lineage>
        <taxon>Bacteria</taxon>
        <taxon>Bacillati</taxon>
        <taxon>Bacillota</taxon>
        <taxon>Bacilli</taxon>
        <taxon>Bacillales</taxon>
        <taxon>Alicyclobacillaceae</taxon>
        <taxon>Alicyclobacillus</taxon>
    </lineage>
</organism>
<evidence type="ECO:0000256" key="10">
    <source>
        <dbReference type="SAM" id="Phobius"/>
    </source>
</evidence>
<keyword evidence="4" id="KW-0288">FMN</keyword>
<feature type="compositionally biased region" description="Low complexity" evidence="9">
    <location>
        <begin position="271"/>
        <end position="282"/>
    </location>
</feature>
<keyword evidence="8 10" id="KW-0472">Membrane</keyword>
<feature type="transmembrane region" description="Helical" evidence="10">
    <location>
        <begin position="148"/>
        <end position="165"/>
    </location>
</feature>
<evidence type="ECO:0000256" key="3">
    <source>
        <dbReference type="ARBA" id="ARBA00022630"/>
    </source>
</evidence>
<keyword evidence="1" id="KW-0813">Transport</keyword>
<dbReference type="Pfam" id="PF03116">
    <property type="entry name" value="NQR2_RnfD_RnfE"/>
    <property type="match status" value="1"/>
</dbReference>
<evidence type="ECO:0000256" key="7">
    <source>
        <dbReference type="ARBA" id="ARBA00022989"/>
    </source>
</evidence>
<feature type="region of interest" description="Disordered" evidence="9">
    <location>
        <begin position="271"/>
        <end position="290"/>
    </location>
</feature>
<feature type="transmembrane region" description="Helical" evidence="10">
    <location>
        <begin position="21"/>
        <end position="41"/>
    </location>
</feature>